<evidence type="ECO:0000313" key="2">
    <source>
        <dbReference type="EMBL" id="KAJ7193320.1"/>
    </source>
</evidence>
<feature type="compositionally biased region" description="Basic and acidic residues" evidence="1">
    <location>
        <begin position="256"/>
        <end position="266"/>
    </location>
</feature>
<feature type="compositionally biased region" description="Basic and acidic residues" evidence="1">
    <location>
        <begin position="195"/>
        <end position="208"/>
    </location>
</feature>
<organism evidence="2 3">
    <name type="scientific">Mycena pura</name>
    <dbReference type="NCBI Taxonomy" id="153505"/>
    <lineage>
        <taxon>Eukaryota</taxon>
        <taxon>Fungi</taxon>
        <taxon>Dikarya</taxon>
        <taxon>Basidiomycota</taxon>
        <taxon>Agaricomycotina</taxon>
        <taxon>Agaricomycetes</taxon>
        <taxon>Agaricomycetidae</taxon>
        <taxon>Agaricales</taxon>
        <taxon>Marasmiineae</taxon>
        <taxon>Mycenaceae</taxon>
        <taxon>Mycena</taxon>
    </lineage>
</organism>
<proteinExistence type="predicted"/>
<dbReference type="AlphaFoldDB" id="A0AAD6URV3"/>
<dbReference type="Proteomes" id="UP001219525">
    <property type="component" value="Unassembled WGS sequence"/>
</dbReference>
<comment type="caution">
    <text evidence="2">The sequence shown here is derived from an EMBL/GenBank/DDBJ whole genome shotgun (WGS) entry which is preliminary data.</text>
</comment>
<name>A0AAD6URV3_9AGAR</name>
<protein>
    <submittedName>
        <fullName evidence="2">Uncharacterized protein</fullName>
    </submittedName>
</protein>
<feature type="compositionally biased region" description="Polar residues" evidence="1">
    <location>
        <begin position="184"/>
        <end position="193"/>
    </location>
</feature>
<gene>
    <name evidence="2" type="ORF">GGX14DRAFT_589042</name>
</gene>
<evidence type="ECO:0000313" key="3">
    <source>
        <dbReference type="Proteomes" id="UP001219525"/>
    </source>
</evidence>
<feature type="region of interest" description="Disordered" evidence="1">
    <location>
        <begin position="155"/>
        <end position="266"/>
    </location>
</feature>
<feature type="compositionally biased region" description="Polar residues" evidence="1">
    <location>
        <begin position="1"/>
        <end position="15"/>
    </location>
</feature>
<reference evidence="2" key="1">
    <citation type="submission" date="2023-03" db="EMBL/GenBank/DDBJ databases">
        <title>Massive genome expansion in bonnet fungi (Mycena s.s.) driven by repeated elements and novel gene families across ecological guilds.</title>
        <authorList>
            <consortium name="Lawrence Berkeley National Laboratory"/>
            <person name="Harder C.B."/>
            <person name="Miyauchi S."/>
            <person name="Viragh M."/>
            <person name="Kuo A."/>
            <person name="Thoen E."/>
            <person name="Andreopoulos B."/>
            <person name="Lu D."/>
            <person name="Skrede I."/>
            <person name="Drula E."/>
            <person name="Henrissat B."/>
            <person name="Morin E."/>
            <person name="Kohler A."/>
            <person name="Barry K."/>
            <person name="LaButti K."/>
            <person name="Morin E."/>
            <person name="Salamov A."/>
            <person name="Lipzen A."/>
            <person name="Mereny Z."/>
            <person name="Hegedus B."/>
            <person name="Baldrian P."/>
            <person name="Stursova M."/>
            <person name="Weitz H."/>
            <person name="Taylor A."/>
            <person name="Grigoriev I.V."/>
            <person name="Nagy L.G."/>
            <person name="Martin F."/>
            <person name="Kauserud H."/>
        </authorList>
    </citation>
    <scope>NUCLEOTIDE SEQUENCE</scope>
    <source>
        <strain evidence="2">9144</strain>
    </source>
</reference>
<feature type="region of interest" description="Disordered" evidence="1">
    <location>
        <begin position="1"/>
        <end position="20"/>
    </location>
</feature>
<accession>A0AAD6URV3</accession>
<evidence type="ECO:0000256" key="1">
    <source>
        <dbReference type="SAM" id="MobiDB-lite"/>
    </source>
</evidence>
<sequence>MPSSSTTSTDVQNGPSRPDRCDYSVSWMDRTFSTRRKCESLLGPELENGNLTRNDYDALMAALPGVPYSNLIGLSAGGIGAIALSRPKPPSLSAGLLAYACGSTFGKVLRVYTHQKFFRSVENINGFSRALDNVKRKVGYTPGLINFSRPLAPADWEHPPFQQEADTPYGGPIEPIPPAAAAPTSVNTQTSPVRSRWEEIRAARRVEGPGKAWENIRQGRTADGSPLPKLEPQSSSNDSSLRDDNRAIAQASFDAMLERERKMNST</sequence>
<dbReference type="EMBL" id="JARJCW010000109">
    <property type="protein sequence ID" value="KAJ7193320.1"/>
    <property type="molecule type" value="Genomic_DNA"/>
</dbReference>
<keyword evidence="3" id="KW-1185">Reference proteome</keyword>